<dbReference type="Pfam" id="PF13439">
    <property type="entry name" value="Glyco_transf_4"/>
    <property type="match status" value="1"/>
</dbReference>
<dbReference type="Proteomes" id="UP000886217">
    <property type="component" value="Unassembled WGS sequence"/>
</dbReference>
<name>A0A7C5NT78_THELI</name>
<sequence length="212" mass="23645">MIIIKTFKLGGGAERIASLIATYLQKSGYCVICVPYLDVANKYPLSCWEYSPLDISEPTKIFQKVAVIPLKMIKTAKIIRQKKPDLILSFMEDANIASLGGILLSGEKTKAIISTRTNYTMELSHSPYKLSSAVTDKLARHLYRFASLMITPSKGVLLQIQDVFEGEIKGRVIENPVDVGGVVRLSEEEVDFSSDFITVGRLTRQKGHWFLV</sequence>
<accession>A0A7C5NT78</accession>
<dbReference type="SUPFAM" id="SSF53756">
    <property type="entry name" value="UDP-Glycosyltransferase/glycogen phosphorylase"/>
    <property type="match status" value="1"/>
</dbReference>
<dbReference type="EMBL" id="DRTU01000257">
    <property type="protein sequence ID" value="HHI01063.1"/>
    <property type="molecule type" value="Genomic_DNA"/>
</dbReference>
<protein>
    <recommendedName>
        <fullName evidence="1">Glycosyltransferase subfamily 4-like N-terminal domain-containing protein</fullName>
    </recommendedName>
</protein>
<gene>
    <name evidence="2" type="ORF">ENL40_06325</name>
</gene>
<comment type="caution">
    <text evidence="2">The sequence shown here is derived from an EMBL/GenBank/DDBJ whole genome shotgun (WGS) entry which is preliminary data.</text>
</comment>
<proteinExistence type="predicted"/>
<reference evidence="2" key="1">
    <citation type="journal article" date="2020" name="mSystems">
        <title>Genome- and Community-Level Interaction Insights into Carbon Utilization and Element Cycling Functions of Hydrothermarchaeota in Hydrothermal Sediment.</title>
        <authorList>
            <person name="Zhou Z."/>
            <person name="Liu Y."/>
            <person name="Xu W."/>
            <person name="Pan J."/>
            <person name="Luo Z.H."/>
            <person name="Li M."/>
        </authorList>
    </citation>
    <scope>NUCLEOTIDE SEQUENCE [LARGE SCALE GENOMIC DNA]</scope>
    <source>
        <strain evidence="2">HyVt-93</strain>
    </source>
</reference>
<feature type="domain" description="Glycosyltransferase subfamily 4-like N-terminal" evidence="1">
    <location>
        <begin position="11"/>
        <end position="179"/>
    </location>
</feature>
<organism evidence="2">
    <name type="scientific">Thermococcus litoralis</name>
    <dbReference type="NCBI Taxonomy" id="2265"/>
    <lineage>
        <taxon>Archaea</taxon>
        <taxon>Methanobacteriati</taxon>
        <taxon>Methanobacteriota</taxon>
        <taxon>Thermococci</taxon>
        <taxon>Thermococcales</taxon>
        <taxon>Thermococcaceae</taxon>
        <taxon>Thermococcus</taxon>
    </lineage>
</organism>
<dbReference type="Gene3D" id="3.40.50.2000">
    <property type="entry name" value="Glycogen Phosphorylase B"/>
    <property type="match status" value="2"/>
</dbReference>
<dbReference type="AlphaFoldDB" id="A0A7C5NT78"/>
<evidence type="ECO:0000313" key="2">
    <source>
        <dbReference type="EMBL" id="HHI01063.1"/>
    </source>
</evidence>
<dbReference type="InterPro" id="IPR028098">
    <property type="entry name" value="Glyco_trans_4-like_N"/>
</dbReference>
<feature type="non-terminal residue" evidence="2">
    <location>
        <position position="212"/>
    </location>
</feature>
<evidence type="ECO:0000259" key="1">
    <source>
        <dbReference type="Pfam" id="PF13439"/>
    </source>
</evidence>